<evidence type="ECO:0000256" key="5">
    <source>
        <dbReference type="RuleBase" id="RU361120"/>
    </source>
</evidence>
<gene>
    <name evidence="7" type="ORF">DH2020_021932</name>
</gene>
<keyword evidence="8" id="KW-1185">Reference proteome</keyword>
<proteinExistence type="inferred from homology"/>
<dbReference type="InterPro" id="IPR000757">
    <property type="entry name" value="Beta-glucanase-like"/>
</dbReference>
<dbReference type="PANTHER" id="PTHR31062">
    <property type="entry name" value="XYLOGLUCAN ENDOTRANSGLUCOSYLASE/HYDROLASE PROTEIN 8-RELATED"/>
    <property type="match status" value="1"/>
</dbReference>
<dbReference type="PRINTS" id="PR00737">
    <property type="entry name" value="GLHYDRLASE16"/>
</dbReference>
<dbReference type="Gene3D" id="2.60.120.200">
    <property type="match status" value="1"/>
</dbReference>
<comment type="similarity">
    <text evidence="5">Belongs to the glycosyl hydrolase 16 family.</text>
</comment>
<dbReference type="InterPro" id="IPR010713">
    <property type="entry name" value="XET_C"/>
</dbReference>
<evidence type="ECO:0000256" key="4">
    <source>
        <dbReference type="ARBA" id="ARBA00023295"/>
    </source>
</evidence>
<keyword evidence="1 5" id="KW-0808">Transferase</keyword>
<evidence type="ECO:0000259" key="6">
    <source>
        <dbReference type="PROSITE" id="PS51762"/>
    </source>
</evidence>
<comment type="subcellular location">
    <subcellularLocation>
        <location evidence="5">Secreted</location>
        <location evidence="5">Cell wall</location>
    </subcellularLocation>
    <subcellularLocation>
        <location evidence="5">Secreted</location>
        <location evidence="5">Extracellular space</location>
        <location evidence="5">Apoplast</location>
    </subcellularLocation>
</comment>
<evidence type="ECO:0000256" key="2">
    <source>
        <dbReference type="ARBA" id="ARBA00022801"/>
    </source>
</evidence>
<organism evidence="7 8">
    <name type="scientific">Rehmannia glutinosa</name>
    <name type="common">Chinese foxglove</name>
    <dbReference type="NCBI Taxonomy" id="99300"/>
    <lineage>
        <taxon>Eukaryota</taxon>
        <taxon>Viridiplantae</taxon>
        <taxon>Streptophyta</taxon>
        <taxon>Embryophyta</taxon>
        <taxon>Tracheophyta</taxon>
        <taxon>Spermatophyta</taxon>
        <taxon>Magnoliopsida</taxon>
        <taxon>eudicotyledons</taxon>
        <taxon>Gunneridae</taxon>
        <taxon>Pentapetalae</taxon>
        <taxon>asterids</taxon>
        <taxon>lamiids</taxon>
        <taxon>Lamiales</taxon>
        <taxon>Orobanchaceae</taxon>
        <taxon>Rehmannieae</taxon>
        <taxon>Rehmannia</taxon>
    </lineage>
</organism>
<dbReference type="Proteomes" id="UP001318860">
    <property type="component" value="Unassembled WGS sequence"/>
</dbReference>
<dbReference type="InterPro" id="IPR013320">
    <property type="entry name" value="ConA-like_dom_sf"/>
</dbReference>
<dbReference type="InterPro" id="IPR044791">
    <property type="entry name" value="Beta-glucanase/XTH"/>
</dbReference>
<evidence type="ECO:0000256" key="1">
    <source>
        <dbReference type="ARBA" id="ARBA00022679"/>
    </source>
</evidence>
<evidence type="ECO:0000313" key="8">
    <source>
        <dbReference type="Proteomes" id="UP001318860"/>
    </source>
</evidence>
<keyword evidence="5" id="KW-0732">Signal</keyword>
<feature type="chain" id="PRO_5044974546" description="Xyloglucan endotransglucosylase/hydrolase" evidence="5">
    <location>
        <begin position="27"/>
        <end position="291"/>
    </location>
</feature>
<keyword evidence="5" id="KW-0052">Apoplast</keyword>
<dbReference type="PIRSF" id="PIRSF005604">
    <property type="entry name" value="XET"/>
    <property type="match status" value="1"/>
</dbReference>
<comment type="function">
    <text evidence="5">Catalyzes xyloglucan endohydrolysis (XEH) and/or endotransglycosylation (XET). Cleaves and religates xyloglucan polymers, an essential constituent of the primary cell wall, and thereby participates in cell wall construction of growing tissues.</text>
</comment>
<protein>
    <recommendedName>
        <fullName evidence="5">Xyloglucan endotransglucosylase/hydrolase</fullName>
        <ecNumber evidence="5">2.4.1.207</ecNumber>
    </recommendedName>
</protein>
<comment type="PTM">
    <text evidence="5">Contains at least one intrachain disulfide bond essential for its enzymatic activity.</text>
</comment>
<dbReference type="CDD" id="cd02176">
    <property type="entry name" value="GH16_XET"/>
    <property type="match status" value="1"/>
</dbReference>
<keyword evidence="3" id="KW-1015">Disulfide bond</keyword>
<keyword evidence="5" id="KW-0961">Cell wall biogenesis/degradation</keyword>
<dbReference type="EC" id="2.4.1.207" evidence="5"/>
<dbReference type="PROSITE" id="PS51762">
    <property type="entry name" value="GH16_2"/>
    <property type="match status" value="1"/>
</dbReference>
<dbReference type="InterPro" id="IPR016455">
    <property type="entry name" value="XTH"/>
</dbReference>
<accession>A0ABR0WBV7</accession>
<dbReference type="InterPro" id="IPR008264">
    <property type="entry name" value="Beta_glucanase"/>
</dbReference>
<evidence type="ECO:0000256" key="3">
    <source>
        <dbReference type="ARBA" id="ARBA00023157"/>
    </source>
</evidence>
<dbReference type="Pfam" id="PF00722">
    <property type="entry name" value="Glyco_hydro_16"/>
    <property type="match status" value="1"/>
</dbReference>
<reference evidence="7 8" key="1">
    <citation type="journal article" date="2021" name="Comput. Struct. Biotechnol. J.">
        <title>De novo genome assembly of the potent medicinal plant Rehmannia glutinosa using nanopore technology.</title>
        <authorList>
            <person name="Ma L."/>
            <person name="Dong C."/>
            <person name="Song C."/>
            <person name="Wang X."/>
            <person name="Zheng X."/>
            <person name="Niu Y."/>
            <person name="Chen S."/>
            <person name="Feng W."/>
        </authorList>
    </citation>
    <scope>NUCLEOTIDE SEQUENCE [LARGE SCALE GENOMIC DNA]</scope>
    <source>
        <strain evidence="7">DH-2019</strain>
    </source>
</reference>
<sequence>MDSCSLIKLFGVLLVYGVVNVVPTLGDVPFDDCYDVTWGNDHVMFLNQGREVQLSMDIHSGAGFGSKLRYGSGFFHMRIKLPNKDSAGVVTTFYLQSKSNNHDELDFEFLGNKEGKPITLQTNVFVNGQGNREQRTLLWFDPTADFHTYEILWNQYQIVFYVDNIPIRVFKNNTKIGVMYPKQAMQIEGSLWDGSDWATDGGQTKVNWSAAPFHAHFQDFNVDAGPLKTSNNINENCYASDYWWNQKKYWTLDHNQQKEYEKVRAKYMNYDYCDDRERHPTTPPECASNRI</sequence>
<keyword evidence="2 5" id="KW-0378">Hydrolase</keyword>
<dbReference type="SUPFAM" id="SSF49899">
    <property type="entry name" value="Concanavalin A-like lectins/glucanases"/>
    <property type="match status" value="1"/>
</dbReference>
<keyword evidence="4 5" id="KW-0326">Glycosidase</keyword>
<feature type="domain" description="GH16" evidence="6">
    <location>
        <begin position="15"/>
        <end position="217"/>
    </location>
</feature>
<comment type="caution">
    <text evidence="7">The sequence shown here is derived from an EMBL/GenBank/DDBJ whole genome shotgun (WGS) entry which is preliminary data.</text>
</comment>
<dbReference type="Pfam" id="PF06955">
    <property type="entry name" value="XET_C"/>
    <property type="match status" value="1"/>
</dbReference>
<dbReference type="EMBL" id="JABTTQ020000012">
    <property type="protein sequence ID" value="KAK6145112.1"/>
    <property type="molecule type" value="Genomic_DNA"/>
</dbReference>
<evidence type="ECO:0000313" key="7">
    <source>
        <dbReference type="EMBL" id="KAK6145112.1"/>
    </source>
</evidence>
<feature type="signal peptide" evidence="5">
    <location>
        <begin position="1"/>
        <end position="26"/>
    </location>
</feature>
<keyword evidence="5" id="KW-0964">Secreted</keyword>
<name>A0ABR0WBV7_REHGL</name>
<keyword evidence="5" id="KW-0134">Cell wall</keyword>